<gene>
    <name evidence="25" type="ORF">AV654_28530</name>
</gene>
<dbReference type="GO" id="GO:0046983">
    <property type="term" value="F:protein dimerization activity"/>
    <property type="evidence" value="ECO:0007669"/>
    <property type="project" value="InterPro"/>
</dbReference>
<keyword evidence="22" id="KW-1133">Transmembrane helix</keyword>
<feature type="domain" description="Histidine kinase" evidence="23">
    <location>
        <begin position="304"/>
        <end position="497"/>
    </location>
</feature>
<comment type="function">
    <text evidence="20">Member of the two-component regulatory system NreB/NreC involved in the control of dissimilatory nitrate/nitrite reduction in response to oxygen. NreB functions as a direct oxygen sensor histidine kinase which is autophosphorylated, in the absence of oxygen, probably at the conserved histidine residue, and transfers its phosphate group probably to a conserved aspartate residue of NreC. NreB/NreC activates the expression of the nitrate (narGHJI) and nitrite (nir) reductase operons, as well as the putative nitrate transporter gene narT.</text>
</comment>
<comment type="catalytic activity">
    <reaction evidence="1">
        <text>ATP + protein L-histidine = ADP + protein N-phospho-L-histidine.</text>
        <dbReference type="EC" id="2.7.13.3"/>
    </reaction>
</comment>
<dbReference type="GO" id="GO:0005737">
    <property type="term" value="C:cytoplasm"/>
    <property type="evidence" value="ECO:0007669"/>
    <property type="project" value="UniProtKB-SubCell"/>
</dbReference>
<evidence type="ECO:0000256" key="11">
    <source>
        <dbReference type="ARBA" id="ARBA00022679"/>
    </source>
</evidence>
<feature type="transmembrane region" description="Helical" evidence="22">
    <location>
        <begin position="37"/>
        <end position="62"/>
    </location>
</feature>
<dbReference type="InterPro" id="IPR004358">
    <property type="entry name" value="Sig_transdc_His_kin-like_C"/>
</dbReference>
<dbReference type="Pfam" id="PF02518">
    <property type="entry name" value="HATPase_c"/>
    <property type="match status" value="1"/>
</dbReference>
<dbReference type="GO" id="GO:0005524">
    <property type="term" value="F:ATP binding"/>
    <property type="evidence" value="ECO:0007669"/>
    <property type="project" value="UniProtKB-KW"/>
</dbReference>
<dbReference type="InterPro" id="IPR003594">
    <property type="entry name" value="HATPase_dom"/>
</dbReference>
<evidence type="ECO:0000256" key="4">
    <source>
        <dbReference type="ARBA" id="ARBA00004651"/>
    </source>
</evidence>
<dbReference type="PROSITE" id="PS50885">
    <property type="entry name" value="HAMP"/>
    <property type="match status" value="1"/>
</dbReference>
<dbReference type="EMBL" id="LQRA01000075">
    <property type="protein sequence ID" value="KZE74894.1"/>
    <property type="molecule type" value="Genomic_DNA"/>
</dbReference>
<evidence type="ECO:0000256" key="15">
    <source>
        <dbReference type="ARBA" id="ARBA00022840"/>
    </source>
</evidence>
<keyword evidence="7" id="KW-1003">Cell membrane</keyword>
<sequence>MEGVEKITFLPGRKRKNLKFLSHFVQRFRRLQWKLTLFYILTTMVVLIVLEMAGFLIMFGIAKYNVRQTLAYEVGVVAQNVGSNFTGPFINRNRLYEALRDWRLENGTEFQGFSAVVDPEGQLIAVAGEHWAEAGGFGAGLPASVQRHIRTALALEPGSIPLMNTSAYEEKGAIYIVAPIVNAKEIKGALVVKAEQVRTSANNLWEFIPRAFQFFGFSIIAFFIGAAIVGLAFGIVTSRSLVRRLRRILASADRWSQGDFTTFVDDPSGDELGRLAHRLNQMAKQLQHLLRTRQDLAALDERNRLARELHDSVKQQMFAVSIWVNTAKTLIGQDEHAARSHLVEAEKLIRQTQQELRALIHQLRPVALEGKDLAHALEDYVKVWQEQTGIAVEVEAHGGQQVSPLIEEAFFRITQEALANIARHSQASAMKLSLACDETVTLSIRDNGCGFDVRLPDRQGVGLSSMRERVQALGGHIDIRSEKGQGTTIVVRCRQTEIQAV</sequence>
<dbReference type="PANTHER" id="PTHR24421">
    <property type="entry name" value="NITRATE/NITRITE SENSOR PROTEIN NARX-RELATED"/>
    <property type="match status" value="1"/>
</dbReference>
<comment type="subcellular location">
    <subcellularLocation>
        <location evidence="4">Cell membrane</location>
        <topology evidence="4">Multi-pass membrane protein</topology>
    </subcellularLocation>
    <subcellularLocation>
        <location evidence="3">Cytoplasm</location>
    </subcellularLocation>
</comment>
<dbReference type="SMART" id="SM00387">
    <property type="entry name" value="HATPase_c"/>
    <property type="match status" value="1"/>
</dbReference>
<dbReference type="GO" id="GO:0000155">
    <property type="term" value="F:phosphorelay sensor kinase activity"/>
    <property type="evidence" value="ECO:0007669"/>
    <property type="project" value="InterPro"/>
</dbReference>
<keyword evidence="8" id="KW-0004">4Fe-4S</keyword>
<evidence type="ECO:0000256" key="6">
    <source>
        <dbReference type="ARBA" id="ARBA00017322"/>
    </source>
</evidence>
<dbReference type="Gene3D" id="3.30.565.10">
    <property type="entry name" value="Histidine kinase-like ATPase, C-terminal domain"/>
    <property type="match status" value="1"/>
</dbReference>
<evidence type="ECO:0000256" key="14">
    <source>
        <dbReference type="ARBA" id="ARBA00022777"/>
    </source>
</evidence>
<evidence type="ECO:0000256" key="19">
    <source>
        <dbReference type="ARBA" id="ARBA00023136"/>
    </source>
</evidence>
<keyword evidence="13" id="KW-0547">Nucleotide-binding</keyword>
<dbReference type="STRING" id="1007103.GCA_000213315_00364"/>
<keyword evidence="11" id="KW-0808">Transferase</keyword>
<dbReference type="PROSITE" id="PS50109">
    <property type="entry name" value="HIS_KIN"/>
    <property type="match status" value="1"/>
</dbReference>
<dbReference type="CDD" id="cd06225">
    <property type="entry name" value="HAMP"/>
    <property type="match status" value="1"/>
</dbReference>
<dbReference type="InterPro" id="IPR036890">
    <property type="entry name" value="HATPase_C_sf"/>
</dbReference>
<dbReference type="Proteomes" id="UP000076563">
    <property type="component" value="Unassembled WGS sequence"/>
</dbReference>
<feature type="transmembrane region" description="Helical" evidence="22">
    <location>
        <begin position="214"/>
        <end position="237"/>
    </location>
</feature>
<evidence type="ECO:0000256" key="13">
    <source>
        <dbReference type="ARBA" id="ARBA00022741"/>
    </source>
</evidence>
<dbReference type="CDD" id="cd16917">
    <property type="entry name" value="HATPase_UhpB-NarQ-NarX-like"/>
    <property type="match status" value="1"/>
</dbReference>
<keyword evidence="19 22" id="KW-0472">Membrane</keyword>
<evidence type="ECO:0000256" key="8">
    <source>
        <dbReference type="ARBA" id="ARBA00022485"/>
    </source>
</evidence>
<reference evidence="26" key="1">
    <citation type="submission" date="2016-01" db="EMBL/GenBank/DDBJ databases">
        <title>Draft genome of Chromobacterium sp. F49.</title>
        <authorList>
            <person name="Hong K.W."/>
        </authorList>
    </citation>
    <scope>NUCLEOTIDE SEQUENCE [LARGE SCALE GENOMIC DNA]</scope>
    <source>
        <strain evidence="26">M63</strain>
    </source>
</reference>
<dbReference type="eggNOG" id="COG4585">
    <property type="taxonomic scope" value="Bacteria"/>
</dbReference>
<keyword evidence="12" id="KW-0479">Metal-binding</keyword>
<evidence type="ECO:0000256" key="17">
    <source>
        <dbReference type="ARBA" id="ARBA00023012"/>
    </source>
</evidence>
<evidence type="ECO:0000256" key="1">
    <source>
        <dbReference type="ARBA" id="ARBA00000085"/>
    </source>
</evidence>
<proteinExistence type="predicted"/>
<dbReference type="AlphaFoldDB" id="A0A165QGJ2"/>
<evidence type="ECO:0000256" key="12">
    <source>
        <dbReference type="ARBA" id="ARBA00022723"/>
    </source>
</evidence>
<dbReference type="InterPro" id="IPR003660">
    <property type="entry name" value="HAMP_dom"/>
</dbReference>
<keyword evidence="16" id="KW-0408">Iron</keyword>
<comment type="cofactor">
    <cofactor evidence="2">
        <name>[4Fe-4S] cluster</name>
        <dbReference type="ChEBI" id="CHEBI:49883"/>
    </cofactor>
</comment>
<evidence type="ECO:0000256" key="21">
    <source>
        <dbReference type="ARBA" id="ARBA00030800"/>
    </source>
</evidence>
<evidence type="ECO:0000313" key="25">
    <source>
        <dbReference type="EMBL" id="KZE74894.1"/>
    </source>
</evidence>
<dbReference type="Gene3D" id="6.10.340.10">
    <property type="match status" value="1"/>
</dbReference>
<dbReference type="GO" id="GO:0051539">
    <property type="term" value="F:4 iron, 4 sulfur cluster binding"/>
    <property type="evidence" value="ECO:0007669"/>
    <property type="project" value="UniProtKB-KW"/>
</dbReference>
<evidence type="ECO:0000259" key="23">
    <source>
        <dbReference type="PROSITE" id="PS50109"/>
    </source>
</evidence>
<evidence type="ECO:0000256" key="9">
    <source>
        <dbReference type="ARBA" id="ARBA00022490"/>
    </source>
</evidence>
<feature type="domain" description="HAMP" evidence="24">
    <location>
        <begin position="239"/>
        <end position="291"/>
    </location>
</feature>
<dbReference type="SMART" id="SM00304">
    <property type="entry name" value="HAMP"/>
    <property type="match status" value="1"/>
</dbReference>
<evidence type="ECO:0000256" key="16">
    <source>
        <dbReference type="ARBA" id="ARBA00023004"/>
    </source>
</evidence>
<evidence type="ECO:0000256" key="5">
    <source>
        <dbReference type="ARBA" id="ARBA00012438"/>
    </source>
</evidence>
<evidence type="ECO:0000256" key="2">
    <source>
        <dbReference type="ARBA" id="ARBA00001966"/>
    </source>
</evidence>
<keyword evidence="9" id="KW-0963">Cytoplasm</keyword>
<evidence type="ECO:0000256" key="10">
    <source>
        <dbReference type="ARBA" id="ARBA00022553"/>
    </source>
</evidence>
<dbReference type="PRINTS" id="PR00344">
    <property type="entry name" value="BCTRLSENSOR"/>
</dbReference>
<comment type="caution">
    <text evidence="25">The sequence shown here is derived from an EMBL/GenBank/DDBJ whole genome shotgun (WGS) entry which is preliminary data.</text>
</comment>
<dbReference type="GO" id="GO:0046872">
    <property type="term" value="F:metal ion binding"/>
    <property type="evidence" value="ECO:0007669"/>
    <property type="project" value="UniProtKB-KW"/>
</dbReference>
<keyword evidence="10" id="KW-0597">Phosphoprotein</keyword>
<dbReference type="Pfam" id="PF07730">
    <property type="entry name" value="HisKA_3"/>
    <property type="match status" value="1"/>
</dbReference>
<dbReference type="InterPro" id="IPR011712">
    <property type="entry name" value="Sig_transdc_His_kin_sub3_dim/P"/>
</dbReference>
<evidence type="ECO:0000256" key="3">
    <source>
        <dbReference type="ARBA" id="ARBA00004496"/>
    </source>
</evidence>
<protein>
    <recommendedName>
        <fullName evidence="6">Oxygen sensor histidine kinase NreB</fullName>
        <ecNumber evidence="5">2.7.13.3</ecNumber>
    </recommendedName>
    <alternativeName>
        <fullName evidence="21">Nitrogen regulation protein B</fullName>
    </alternativeName>
</protein>
<evidence type="ECO:0000256" key="22">
    <source>
        <dbReference type="SAM" id="Phobius"/>
    </source>
</evidence>
<evidence type="ECO:0000259" key="24">
    <source>
        <dbReference type="PROSITE" id="PS50885"/>
    </source>
</evidence>
<evidence type="ECO:0000256" key="7">
    <source>
        <dbReference type="ARBA" id="ARBA00022475"/>
    </source>
</evidence>
<evidence type="ECO:0000313" key="26">
    <source>
        <dbReference type="Proteomes" id="UP000076563"/>
    </source>
</evidence>
<keyword evidence="15" id="KW-0067">ATP-binding</keyword>
<dbReference type="InterPro" id="IPR005467">
    <property type="entry name" value="His_kinase_dom"/>
</dbReference>
<keyword evidence="14 25" id="KW-0418">Kinase</keyword>
<dbReference type="GO" id="GO:0005886">
    <property type="term" value="C:plasma membrane"/>
    <property type="evidence" value="ECO:0007669"/>
    <property type="project" value="UniProtKB-SubCell"/>
</dbReference>
<keyword evidence="26" id="KW-1185">Reference proteome</keyword>
<evidence type="ECO:0000256" key="20">
    <source>
        <dbReference type="ARBA" id="ARBA00024827"/>
    </source>
</evidence>
<keyword evidence="17" id="KW-0902">Two-component regulatory system</keyword>
<dbReference type="Gene3D" id="1.20.5.1930">
    <property type="match status" value="1"/>
</dbReference>
<dbReference type="SUPFAM" id="SSF158472">
    <property type="entry name" value="HAMP domain-like"/>
    <property type="match status" value="1"/>
</dbReference>
<organism evidence="25 26">
    <name type="scientific">Paenibacillus elgii</name>
    <dbReference type="NCBI Taxonomy" id="189691"/>
    <lineage>
        <taxon>Bacteria</taxon>
        <taxon>Bacillati</taxon>
        <taxon>Bacillota</taxon>
        <taxon>Bacilli</taxon>
        <taxon>Bacillales</taxon>
        <taxon>Paenibacillaceae</taxon>
        <taxon>Paenibacillus</taxon>
    </lineage>
</organism>
<keyword evidence="18" id="KW-0411">Iron-sulfur</keyword>
<dbReference type="Pfam" id="PF00672">
    <property type="entry name" value="HAMP"/>
    <property type="match status" value="1"/>
</dbReference>
<name>A0A165QGJ2_9BACL</name>
<evidence type="ECO:0000256" key="18">
    <source>
        <dbReference type="ARBA" id="ARBA00023014"/>
    </source>
</evidence>
<dbReference type="SUPFAM" id="SSF55874">
    <property type="entry name" value="ATPase domain of HSP90 chaperone/DNA topoisomerase II/histidine kinase"/>
    <property type="match status" value="1"/>
</dbReference>
<dbReference type="InterPro" id="IPR050482">
    <property type="entry name" value="Sensor_HK_TwoCompSys"/>
</dbReference>
<dbReference type="EC" id="2.7.13.3" evidence="5"/>
<keyword evidence="22" id="KW-0812">Transmembrane</keyword>
<accession>A0A165QGJ2</accession>